<organism evidence="1">
    <name type="scientific">marine metagenome</name>
    <dbReference type="NCBI Taxonomy" id="408172"/>
    <lineage>
        <taxon>unclassified sequences</taxon>
        <taxon>metagenomes</taxon>
        <taxon>ecological metagenomes</taxon>
    </lineage>
</organism>
<dbReference type="AlphaFoldDB" id="A0A381URI1"/>
<dbReference type="PROSITE" id="PS51257">
    <property type="entry name" value="PROKAR_LIPOPROTEIN"/>
    <property type="match status" value="1"/>
</dbReference>
<evidence type="ECO:0000313" key="1">
    <source>
        <dbReference type="EMBL" id="SVA29423.1"/>
    </source>
</evidence>
<accession>A0A381URI1</accession>
<name>A0A381URI1_9ZZZZ</name>
<protein>
    <submittedName>
        <fullName evidence="1">Uncharacterized protein</fullName>
    </submittedName>
</protein>
<proteinExistence type="predicted"/>
<reference evidence="1" key="1">
    <citation type="submission" date="2018-05" db="EMBL/GenBank/DDBJ databases">
        <authorList>
            <person name="Lanie J.A."/>
            <person name="Ng W.-L."/>
            <person name="Kazmierczak K.M."/>
            <person name="Andrzejewski T.M."/>
            <person name="Davidsen T.M."/>
            <person name="Wayne K.J."/>
            <person name="Tettelin H."/>
            <person name="Glass J.I."/>
            <person name="Rusch D."/>
            <person name="Podicherti R."/>
            <person name="Tsui H.-C.T."/>
            <person name="Winkler M.E."/>
        </authorList>
    </citation>
    <scope>NUCLEOTIDE SEQUENCE</scope>
</reference>
<dbReference type="EMBL" id="UINC01006752">
    <property type="protein sequence ID" value="SVA29423.1"/>
    <property type="molecule type" value="Genomic_DNA"/>
</dbReference>
<gene>
    <name evidence="1" type="ORF">METZ01_LOCUS82277</name>
</gene>
<sequence>MGKNISCYNALKSINSLIWSILLLLFTLGGCKSIDVKDKPDLLPYMLKPVALLSIKSPKNLESVWPDLMDNMEQKLRKMPVLGRITGIKELNKKLDVNPKLRSAYKTYMSTLTLTGISDKEIALRLEDEFESPHFLLLDFLSFPCTKECPSDEQWVIRLKLIEANTGDIIYRARLAHQLDEDEQDTESYHALAEKLISDVMAEFQAGFIVPWHRWRYEHMKKVSEINSRSEMGI</sequence>